<dbReference type="PROSITE" id="PS50102">
    <property type="entry name" value="RRM"/>
    <property type="match status" value="1"/>
</dbReference>
<feature type="compositionally biased region" description="Polar residues" evidence="2">
    <location>
        <begin position="17"/>
        <end position="26"/>
    </location>
</feature>
<feature type="compositionally biased region" description="Basic and acidic residues" evidence="2">
    <location>
        <begin position="235"/>
        <end position="245"/>
    </location>
</feature>
<sequence length="256" mass="29151">MSEQCNRESSERKGSVWPQSSDTLNGRATPRHTHNFAFVVFRYPEDAKEAVRDRNGRKVCGRIVRVEHARRAGRRPMRGNFDYGRNFKSSYHRRLPHSSDRYEHRSRSSSPIKSKRSPSSPNSYKDSKPKESPRKKSVKHSRSSQSPDTILKKSSKSRWDSSVSNSPSPQRSRLAKKHATRSESSSSAASSVSPKANKKQKKRKTQSHDSSDLQTSDEHDVQRHQKKQGGSCKIKPSEPNKKSNHLDINVYSSHSD</sequence>
<evidence type="ECO:0000256" key="1">
    <source>
        <dbReference type="PROSITE-ProRule" id="PRU00176"/>
    </source>
</evidence>
<dbReference type="InterPro" id="IPR050907">
    <property type="entry name" value="SRSF"/>
</dbReference>
<feature type="compositionally biased region" description="Basic and acidic residues" evidence="2">
    <location>
        <begin position="125"/>
        <end position="134"/>
    </location>
</feature>
<dbReference type="PANTHER" id="PTHR23147">
    <property type="entry name" value="SERINE/ARGININE RICH SPLICING FACTOR"/>
    <property type="match status" value="1"/>
</dbReference>
<dbReference type="AlphaFoldDB" id="A0AAV3ZZK3"/>
<evidence type="ECO:0000313" key="4">
    <source>
        <dbReference type="EMBL" id="GFO00323.1"/>
    </source>
</evidence>
<dbReference type="Gene3D" id="3.30.70.330">
    <property type="match status" value="1"/>
</dbReference>
<reference evidence="4 5" key="1">
    <citation type="journal article" date="2021" name="Elife">
        <title>Chloroplast acquisition without the gene transfer in kleptoplastic sea slugs, Plakobranchus ocellatus.</title>
        <authorList>
            <person name="Maeda T."/>
            <person name="Takahashi S."/>
            <person name="Yoshida T."/>
            <person name="Shimamura S."/>
            <person name="Takaki Y."/>
            <person name="Nagai Y."/>
            <person name="Toyoda A."/>
            <person name="Suzuki Y."/>
            <person name="Arimoto A."/>
            <person name="Ishii H."/>
            <person name="Satoh N."/>
            <person name="Nishiyama T."/>
            <person name="Hasebe M."/>
            <person name="Maruyama T."/>
            <person name="Minagawa J."/>
            <person name="Obokata J."/>
            <person name="Shigenobu S."/>
        </authorList>
    </citation>
    <scope>NUCLEOTIDE SEQUENCE [LARGE SCALE GENOMIC DNA]</scope>
</reference>
<feature type="compositionally biased region" description="Low complexity" evidence="2">
    <location>
        <begin position="108"/>
        <end position="124"/>
    </location>
</feature>
<gene>
    <name evidence="4" type="ORF">PoB_002682800</name>
</gene>
<evidence type="ECO:0000259" key="3">
    <source>
        <dbReference type="PROSITE" id="PS50102"/>
    </source>
</evidence>
<dbReference type="InterPro" id="IPR000504">
    <property type="entry name" value="RRM_dom"/>
</dbReference>
<proteinExistence type="predicted"/>
<organism evidence="4 5">
    <name type="scientific">Plakobranchus ocellatus</name>
    <dbReference type="NCBI Taxonomy" id="259542"/>
    <lineage>
        <taxon>Eukaryota</taxon>
        <taxon>Metazoa</taxon>
        <taxon>Spiralia</taxon>
        <taxon>Lophotrochozoa</taxon>
        <taxon>Mollusca</taxon>
        <taxon>Gastropoda</taxon>
        <taxon>Heterobranchia</taxon>
        <taxon>Euthyneura</taxon>
        <taxon>Panpulmonata</taxon>
        <taxon>Sacoglossa</taxon>
        <taxon>Placobranchoidea</taxon>
        <taxon>Plakobranchidae</taxon>
        <taxon>Plakobranchus</taxon>
    </lineage>
</organism>
<keyword evidence="5" id="KW-1185">Reference proteome</keyword>
<feature type="compositionally biased region" description="Basic and acidic residues" evidence="2">
    <location>
        <begin position="1"/>
        <end position="14"/>
    </location>
</feature>
<evidence type="ECO:0000313" key="5">
    <source>
        <dbReference type="Proteomes" id="UP000735302"/>
    </source>
</evidence>
<dbReference type="InterPro" id="IPR012677">
    <property type="entry name" value="Nucleotide-bd_a/b_plait_sf"/>
</dbReference>
<dbReference type="InterPro" id="IPR035979">
    <property type="entry name" value="RBD_domain_sf"/>
</dbReference>
<dbReference type="Pfam" id="PF00076">
    <property type="entry name" value="RRM_1"/>
    <property type="match status" value="1"/>
</dbReference>
<feature type="compositionally biased region" description="Basic and acidic residues" evidence="2">
    <location>
        <begin position="97"/>
        <end position="106"/>
    </location>
</feature>
<name>A0AAV3ZZK3_9GAST</name>
<feature type="region of interest" description="Disordered" evidence="2">
    <location>
        <begin position="1"/>
        <end position="31"/>
    </location>
</feature>
<evidence type="ECO:0000256" key="2">
    <source>
        <dbReference type="SAM" id="MobiDB-lite"/>
    </source>
</evidence>
<keyword evidence="1" id="KW-0694">RNA-binding</keyword>
<accession>A0AAV3ZZK3</accession>
<feature type="region of interest" description="Disordered" evidence="2">
    <location>
        <begin position="76"/>
        <end position="256"/>
    </location>
</feature>
<feature type="compositionally biased region" description="Basic and acidic residues" evidence="2">
    <location>
        <begin position="206"/>
        <end position="223"/>
    </location>
</feature>
<feature type="compositionally biased region" description="Low complexity" evidence="2">
    <location>
        <begin position="182"/>
        <end position="195"/>
    </location>
</feature>
<comment type="caution">
    <text evidence="4">The sequence shown here is derived from an EMBL/GenBank/DDBJ whole genome shotgun (WGS) entry which is preliminary data.</text>
</comment>
<protein>
    <submittedName>
        <fullName evidence="4">Serine/arginine-rich splicing factor 7-like isoform x1</fullName>
    </submittedName>
</protein>
<feature type="compositionally biased region" description="Basic residues" evidence="2">
    <location>
        <begin position="196"/>
        <end position="205"/>
    </location>
</feature>
<feature type="compositionally biased region" description="Low complexity" evidence="2">
    <location>
        <begin position="160"/>
        <end position="172"/>
    </location>
</feature>
<dbReference type="SUPFAM" id="SSF54928">
    <property type="entry name" value="RNA-binding domain, RBD"/>
    <property type="match status" value="1"/>
</dbReference>
<dbReference type="GO" id="GO:0003723">
    <property type="term" value="F:RNA binding"/>
    <property type="evidence" value="ECO:0007669"/>
    <property type="project" value="UniProtKB-UniRule"/>
</dbReference>
<dbReference type="EMBL" id="BLXT01003068">
    <property type="protein sequence ID" value="GFO00323.1"/>
    <property type="molecule type" value="Genomic_DNA"/>
</dbReference>
<dbReference type="Proteomes" id="UP000735302">
    <property type="component" value="Unassembled WGS sequence"/>
</dbReference>
<feature type="domain" description="RRM" evidence="3">
    <location>
        <begin position="35"/>
        <end position="71"/>
    </location>
</feature>